<evidence type="ECO:0000259" key="2">
    <source>
        <dbReference type="Pfam" id="PF02230"/>
    </source>
</evidence>
<comment type="caution">
    <text evidence="3">The sequence shown here is derived from an EMBL/GenBank/DDBJ whole genome shotgun (WGS) entry which is preliminary data.</text>
</comment>
<reference evidence="3 4" key="1">
    <citation type="submission" date="2018-12" db="EMBL/GenBank/DDBJ databases">
        <title>Draft genome sequence of Xylaria grammica IHI A82.</title>
        <authorList>
            <person name="Buettner E."/>
            <person name="Kellner H."/>
        </authorList>
    </citation>
    <scope>NUCLEOTIDE SEQUENCE [LARGE SCALE GENOMIC DNA]</scope>
    <source>
        <strain evidence="3 4">IHI A82</strain>
    </source>
</reference>
<dbReference type="InterPro" id="IPR003140">
    <property type="entry name" value="PLipase/COase/thioEstase"/>
</dbReference>
<evidence type="ECO:0000313" key="3">
    <source>
        <dbReference type="EMBL" id="RWA07129.1"/>
    </source>
</evidence>
<dbReference type="InterPro" id="IPR029058">
    <property type="entry name" value="AB_hydrolase_fold"/>
</dbReference>
<name>A0A439CY37_9PEZI</name>
<proteinExistence type="inferred from homology"/>
<dbReference type="Proteomes" id="UP000286045">
    <property type="component" value="Unassembled WGS sequence"/>
</dbReference>
<sequence>MAISSVSLPAHNLHTHTVVLLHGRGSNAREASQQLWETLDRRKESIQHILPSVKWVFPQADEVYSERFEQYLPEWFDIWDSRNPDQRRELQIHGLKEVIPQLVRLIHNEASTVGLQNVILAGISQGCATAIQTLLNFPVSELRQGESRLCAFIGLSGWMSLGESSVQESREVLGLEGSRPSDDLYRNTPVFISHCTDDGVVSIEQGKRLRDTLTAYGMSVTWKEYPTGGHWINSPQGVEDIVAFLRSLGV</sequence>
<evidence type="ECO:0000313" key="4">
    <source>
        <dbReference type="Proteomes" id="UP000286045"/>
    </source>
</evidence>
<dbReference type="STRING" id="363999.A0A439CY37"/>
<dbReference type="InterPro" id="IPR050565">
    <property type="entry name" value="LYPA1-2/EST-like"/>
</dbReference>
<evidence type="ECO:0000256" key="1">
    <source>
        <dbReference type="ARBA" id="ARBA00006499"/>
    </source>
</evidence>
<comment type="similarity">
    <text evidence="1">Belongs to the AB hydrolase superfamily. AB hydrolase 2 family.</text>
</comment>
<dbReference type="PANTHER" id="PTHR10655:SF63">
    <property type="entry name" value="PHOSPHOLIPASE_CARBOXYLESTERASE_THIOESTERASE DOMAIN-CONTAINING PROTEIN"/>
    <property type="match status" value="1"/>
</dbReference>
<protein>
    <recommendedName>
        <fullName evidence="2">Phospholipase/carboxylesterase/thioesterase domain-containing protein</fullName>
    </recommendedName>
</protein>
<dbReference type="GO" id="GO:0052689">
    <property type="term" value="F:carboxylic ester hydrolase activity"/>
    <property type="evidence" value="ECO:0007669"/>
    <property type="project" value="TreeGrafter"/>
</dbReference>
<feature type="domain" description="Phospholipase/carboxylesterase/thioesterase" evidence="2">
    <location>
        <begin position="12"/>
        <end position="246"/>
    </location>
</feature>
<gene>
    <name evidence="3" type="ORF">EKO27_g7973</name>
</gene>
<dbReference type="PANTHER" id="PTHR10655">
    <property type="entry name" value="LYSOPHOSPHOLIPASE-RELATED"/>
    <property type="match status" value="1"/>
</dbReference>
<dbReference type="Pfam" id="PF02230">
    <property type="entry name" value="Abhydrolase_2"/>
    <property type="match status" value="1"/>
</dbReference>
<dbReference type="SUPFAM" id="SSF53474">
    <property type="entry name" value="alpha/beta-Hydrolases"/>
    <property type="match status" value="1"/>
</dbReference>
<dbReference type="GO" id="GO:0005737">
    <property type="term" value="C:cytoplasm"/>
    <property type="evidence" value="ECO:0007669"/>
    <property type="project" value="TreeGrafter"/>
</dbReference>
<accession>A0A439CY37</accession>
<dbReference type="Gene3D" id="3.40.50.1820">
    <property type="entry name" value="alpha/beta hydrolase"/>
    <property type="match status" value="1"/>
</dbReference>
<organism evidence="3 4">
    <name type="scientific">Xylaria grammica</name>
    <dbReference type="NCBI Taxonomy" id="363999"/>
    <lineage>
        <taxon>Eukaryota</taxon>
        <taxon>Fungi</taxon>
        <taxon>Dikarya</taxon>
        <taxon>Ascomycota</taxon>
        <taxon>Pezizomycotina</taxon>
        <taxon>Sordariomycetes</taxon>
        <taxon>Xylariomycetidae</taxon>
        <taxon>Xylariales</taxon>
        <taxon>Xylariaceae</taxon>
        <taxon>Xylaria</taxon>
    </lineage>
</organism>
<dbReference type="AlphaFoldDB" id="A0A439CY37"/>
<dbReference type="EMBL" id="RYZI01000280">
    <property type="protein sequence ID" value="RWA07129.1"/>
    <property type="molecule type" value="Genomic_DNA"/>
</dbReference>
<dbReference type="GO" id="GO:0008474">
    <property type="term" value="F:palmitoyl-(protein) hydrolase activity"/>
    <property type="evidence" value="ECO:0007669"/>
    <property type="project" value="TreeGrafter"/>
</dbReference>
<keyword evidence="4" id="KW-1185">Reference proteome</keyword>